<evidence type="ECO:0000256" key="2">
    <source>
        <dbReference type="ARBA" id="ARBA00022980"/>
    </source>
</evidence>
<sequence>ASLVDLNYLEMKVVATYIMAALGGQTPDAAAIKKIMEAGGIEFPEERVNQLIKEMEGKNITEVIQAGMAKLQSVPSGGASSGAAAGPAEVKEAAAAEPESEEEEEEDDMNFSLFD</sequence>
<dbReference type="InterPro" id="IPR038716">
    <property type="entry name" value="P1/P2_N_sf"/>
</dbReference>
<evidence type="ECO:0008006" key="6">
    <source>
        <dbReference type="Google" id="ProtNLM"/>
    </source>
</evidence>
<protein>
    <recommendedName>
        <fullName evidence="6">60S acidic ribosomal protein P2</fullName>
    </recommendedName>
</protein>
<evidence type="ECO:0000256" key="1">
    <source>
        <dbReference type="ARBA" id="ARBA00005436"/>
    </source>
</evidence>
<dbReference type="Pfam" id="PF00428">
    <property type="entry name" value="Ribosomal_60s"/>
    <property type="match status" value="1"/>
</dbReference>
<dbReference type="InterPro" id="IPR044076">
    <property type="entry name" value="Ribosomal_P2"/>
</dbReference>
<feature type="compositionally biased region" description="Low complexity" evidence="4">
    <location>
        <begin position="75"/>
        <end position="88"/>
    </location>
</feature>
<evidence type="ECO:0000256" key="4">
    <source>
        <dbReference type="SAM" id="MobiDB-lite"/>
    </source>
</evidence>
<feature type="non-terminal residue" evidence="5">
    <location>
        <position position="1"/>
    </location>
</feature>
<dbReference type="GO" id="GO:0002182">
    <property type="term" value="P:cytoplasmic translational elongation"/>
    <property type="evidence" value="ECO:0007669"/>
    <property type="project" value="InterPro"/>
</dbReference>
<reference evidence="5" key="1">
    <citation type="submission" date="2015-04" db="EMBL/GenBank/DDBJ databases">
        <title>The genome sequence of the plant pathogenic Rhizarian Plasmodiophora brassicae reveals insights in its biotrophic life cycle and the origin of chitin synthesis.</title>
        <authorList>
            <person name="Schwelm A."/>
            <person name="Fogelqvist J."/>
            <person name="Knaust A."/>
            <person name="Julke S."/>
            <person name="Lilja T."/>
            <person name="Dhandapani V."/>
            <person name="Bonilla-Rosso G."/>
            <person name="Karlsson M."/>
            <person name="Shevchenko A."/>
            <person name="Choi S.R."/>
            <person name="Kim H.G."/>
            <person name="Park J.Y."/>
            <person name="Lim Y.P."/>
            <person name="Ludwig-Muller J."/>
            <person name="Dixelius C."/>
        </authorList>
    </citation>
    <scope>NUCLEOTIDE SEQUENCE</scope>
    <source>
        <tissue evidence="5">Potato root galls</tissue>
    </source>
</reference>
<dbReference type="GO" id="GO:0022625">
    <property type="term" value="C:cytosolic large ribosomal subunit"/>
    <property type="evidence" value="ECO:0007669"/>
    <property type="project" value="InterPro"/>
</dbReference>
<dbReference type="Gene3D" id="1.10.10.1410">
    <property type="match status" value="1"/>
</dbReference>
<dbReference type="GO" id="GO:0003735">
    <property type="term" value="F:structural constituent of ribosome"/>
    <property type="evidence" value="ECO:0007669"/>
    <property type="project" value="InterPro"/>
</dbReference>
<comment type="similarity">
    <text evidence="1">Belongs to the eukaryotic ribosomal protein P1/P2 family.</text>
</comment>
<evidence type="ECO:0000256" key="3">
    <source>
        <dbReference type="ARBA" id="ARBA00023274"/>
    </source>
</evidence>
<accession>A0A0H5R4X4</accession>
<dbReference type="PANTHER" id="PTHR21141">
    <property type="entry name" value="60S ACIDIC RIBOSOMAL PROTEIN FAMILY MEMBER"/>
    <property type="match status" value="1"/>
</dbReference>
<feature type="region of interest" description="Disordered" evidence="4">
    <location>
        <begin position="73"/>
        <end position="115"/>
    </location>
</feature>
<keyword evidence="2" id="KW-0689">Ribosomal protein</keyword>
<dbReference type="InterPro" id="IPR027534">
    <property type="entry name" value="Ribosomal_P1/P2"/>
</dbReference>
<organism evidence="5">
    <name type="scientific">Spongospora subterranea</name>
    <dbReference type="NCBI Taxonomy" id="70186"/>
    <lineage>
        <taxon>Eukaryota</taxon>
        <taxon>Sar</taxon>
        <taxon>Rhizaria</taxon>
        <taxon>Endomyxa</taxon>
        <taxon>Phytomyxea</taxon>
        <taxon>Plasmodiophorida</taxon>
        <taxon>Plasmodiophoridae</taxon>
        <taxon>Spongospora</taxon>
    </lineage>
</organism>
<feature type="compositionally biased region" description="Acidic residues" evidence="4">
    <location>
        <begin position="98"/>
        <end position="109"/>
    </location>
</feature>
<keyword evidence="3" id="KW-0687">Ribonucleoprotein</keyword>
<proteinExistence type="inferred from homology"/>
<evidence type="ECO:0000313" key="5">
    <source>
        <dbReference type="EMBL" id="CRZ08842.1"/>
    </source>
</evidence>
<dbReference type="FunFam" id="1.10.10.1410:FF:000002">
    <property type="entry name" value="60S acidic ribosomal protein P2"/>
    <property type="match status" value="1"/>
</dbReference>
<name>A0A0H5R4X4_9EUKA</name>
<dbReference type="CDD" id="cd05833">
    <property type="entry name" value="Ribosomal_P2"/>
    <property type="match status" value="1"/>
</dbReference>
<dbReference type="AlphaFoldDB" id="A0A0H5R4X4"/>
<dbReference type="HAMAP" id="MF_01478">
    <property type="entry name" value="Ribosomal_L12_arch"/>
    <property type="match status" value="1"/>
</dbReference>
<dbReference type="EMBL" id="HACM01008400">
    <property type="protein sequence ID" value="CRZ08842.1"/>
    <property type="molecule type" value="Transcribed_RNA"/>
</dbReference>
<dbReference type="PANTHER" id="PTHR21141:SF5">
    <property type="entry name" value="LARGE RIBOSOMAL SUBUNIT PROTEIN P2"/>
    <property type="match status" value="1"/>
</dbReference>